<dbReference type="InterPro" id="IPR025326">
    <property type="entry name" value="DUF4232"/>
</dbReference>
<evidence type="ECO:0000313" key="4">
    <source>
        <dbReference type="EMBL" id="GAA2153298.1"/>
    </source>
</evidence>
<accession>A0ABP5LTB4</accession>
<feature type="chain" id="PRO_5045437413" description="DUF4232 domain-containing protein" evidence="2">
    <location>
        <begin position="28"/>
        <end position="244"/>
    </location>
</feature>
<feature type="domain" description="DUF4232" evidence="3">
    <location>
        <begin position="167"/>
        <end position="229"/>
    </location>
</feature>
<evidence type="ECO:0000256" key="1">
    <source>
        <dbReference type="SAM" id="MobiDB-lite"/>
    </source>
</evidence>
<gene>
    <name evidence="4" type="ORF">GCM10009760_50870</name>
</gene>
<evidence type="ECO:0000256" key="2">
    <source>
        <dbReference type="SAM" id="SignalP"/>
    </source>
</evidence>
<feature type="signal peptide" evidence="2">
    <location>
        <begin position="1"/>
        <end position="27"/>
    </location>
</feature>
<keyword evidence="2" id="KW-0732">Signal</keyword>
<sequence>MRSRLLLPLPVALAGALLLAGCGPQQAGPRSGAPAPTTAALPGDVPCGAPPSAARPATGARALAGDPSDLEKDGVRITALSGACAEFDVTNSGAAPATYSVTFEFRSASGEALATAQQTVASVAPGRTVHGSVTSGRLPDAGGRPQVRIATVRSVPGEEAAAPGGPCPRSGIRVYTDAGDAAMGLRAVSLHLENCGTQTSRLDGYPRLQLLDERHQVVDTVQVLRGGGAIATGTGPTARPSRWP</sequence>
<proteinExistence type="predicted"/>
<evidence type="ECO:0000259" key="3">
    <source>
        <dbReference type="Pfam" id="PF14016"/>
    </source>
</evidence>
<keyword evidence="5" id="KW-1185">Reference proteome</keyword>
<feature type="region of interest" description="Disordered" evidence="1">
    <location>
        <begin position="25"/>
        <end position="69"/>
    </location>
</feature>
<dbReference type="Pfam" id="PF14016">
    <property type="entry name" value="DUF4232"/>
    <property type="match status" value="1"/>
</dbReference>
<dbReference type="PROSITE" id="PS51257">
    <property type="entry name" value="PROKAR_LIPOPROTEIN"/>
    <property type="match status" value="1"/>
</dbReference>
<dbReference type="EMBL" id="BAAANT010000037">
    <property type="protein sequence ID" value="GAA2153298.1"/>
    <property type="molecule type" value="Genomic_DNA"/>
</dbReference>
<reference evidence="5" key="1">
    <citation type="journal article" date="2019" name="Int. J. Syst. Evol. Microbiol.">
        <title>The Global Catalogue of Microorganisms (GCM) 10K type strain sequencing project: providing services to taxonomists for standard genome sequencing and annotation.</title>
        <authorList>
            <consortium name="The Broad Institute Genomics Platform"/>
            <consortium name="The Broad Institute Genome Sequencing Center for Infectious Disease"/>
            <person name="Wu L."/>
            <person name="Ma J."/>
        </authorList>
    </citation>
    <scope>NUCLEOTIDE SEQUENCE [LARGE SCALE GENOMIC DNA]</scope>
    <source>
        <strain evidence="5">JCM 14560</strain>
    </source>
</reference>
<protein>
    <recommendedName>
        <fullName evidence="3">DUF4232 domain-containing protein</fullName>
    </recommendedName>
</protein>
<organism evidence="4 5">
    <name type="scientific">Kitasatospora kazusensis</name>
    <dbReference type="NCBI Taxonomy" id="407974"/>
    <lineage>
        <taxon>Bacteria</taxon>
        <taxon>Bacillati</taxon>
        <taxon>Actinomycetota</taxon>
        <taxon>Actinomycetes</taxon>
        <taxon>Kitasatosporales</taxon>
        <taxon>Streptomycetaceae</taxon>
        <taxon>Kitasatospora</taxon>
    </lineage>
</organism>
<comment type="caution">
    <text evidence="4">The sequence shown here is derived from an EMBL/GenBank/DDBJ whole genome shotgun (WGS) entry which is preliminary data.</text>
</comment>
<evidence type="ECO:0000313" key="5">
    <source>
        <dbReference type="Proteomes" id="UP001422759"/>
    </source>
</evidence>
<name>A0ABP5LTB4_9ACTN</name>
<feature type="compositionally biased region" description="Low complexity" evidence="1">
    <location>
        <begin position="50"/>
        <end position="65"/>
    </location>
</feature>
<dbReference type="Proteomes" id="UP001422759">
    <property type="component" value="Unassembled WGS sequence"/>
</dbReference>